<reference evidence="2" key="1">
    <citation type="submission" date="2022-11" db="UniProtKB">
        <authorList>
            <consortium name="WormBaseParasite"/>
        </authorList>
    </citation>
    <scope>IDENTIFICATION</scope>
</reference>
<evidence type="ECO:0000313" key="1">
    <source>
        <dbReference type="Proteomes" id="UP000887576"/>
    </source>
</evidence>
<name>A0AC34Q0X5_9BILA</name>
<dbReference type="Proteomes" id="UP000887576">
    <property type="component" value="Unplaced"/>
</dbReference>
<organism evidence="1 2">
    <name type="scientific">Panagrolaimus sp. JU765</name>
    <dbReference type="NCBI Taxonomy" id="591449"/>
    <lineage>
        <taxon>Eukaryota</taxon>
        <taxon>Metazoa</taxon>
        <taxon>Ecdysozoa</taxon>
        <taxon>Nematoda</taxon>
        <taxon>Chromadorea</taxon>
        <taxon>Rhabditida</taxon>
        <taxon>Tylenchina</taxon>
        <taxon>Panagrolaimomorpha</taxon>
        <taxon>Panagrolaimoidea</taxon>
        <taxon>Panagrolaimidae</taxon>
        <taxon>Panagrolaimus</taxon>
    </lineage>
</organism>
<accession>A0AC34Q0X5</accession>
<sequence length="222" mass="25695">MNRRKTEAKNGVRAIASAMGIQRHEMGAFTKMKSEPPPLFPPIHKPLLPSPIHKPLLPSVNASVQCLEIRCNLENEFVHHFNSLETNTQTKKTDPVLHRYSDDFIYSEKRSFVPNICDLPKGLYPLALKRKLAKEDEIAAKKQKKMEEKWSKLENKEKTIREDDVEEEEGRKNEEDEEEEELAGSDEEIFEEDNDYIHAYFDNGEGYNENPSDDNLEDGDVY</sequence>
<evidence type="ECO:0000313" key="2">
    <source>
        <dbReference type="WBParaSite" id="JU765_v2.g11924.t2"/>
    </source>
</evidence>
<dbReference type="WBParaSite" id="JU765_v2.g11924.t2">
    <property type="protein sequence ID" value="JU765_v2.g11924.t2"/>
    <property type="gene ID" value="JU765_v2.g11924"/>
</dbReference>
<proteinExistence type="predicted"/>
<protein>
    <submittedName>
        <fullName evidence="2">DNA-directed RNA polymerase III subunit</fullName>
    </submittedName>
</protein>